<dbReference type="EMBL" id="ACKP02000011">
    <property type="protein sequence ID" value="EEX78059.1"/>
    <property type="molecule type" value="Genomic_DNA"/>
</dbReference>
<organism evidence="1 2">
    <name type="scientific">Selenomonas sputigena (strain ATCC 35185 / DSM 20758 / CCUG 44933 / VPI D19B-28)</name>
    <dbReference type="NCBI Taxonomy" id="546271"/>
    <lineage>
        <taxon>Bacteria</taxon>
        <taxon>Bacillati</taxon>
        <taxon>Bacillota</taxon>
        <taxon>Negativicutes</taxon>
        <taxon>Selenomonadales</taxon>
        <taxon>Selenomonadaceae</taxon>
        <taxon>Selenomonas</taxon>
    </lineage>
</organism>
<dbReference type="Proteomes" id="UP000003505">
    <property type="component" value="Unassembled WGS sequence"/>
</dbReference>
<gene>
    <name evidence="1" type="ORF">SELSPUOL_00537</name>
</gene>
<comment type="caution">
    <text evidence="1">The sequence shown here is derived from an EMBL/GenBank/DDBJ whole genome shotgun (WGS) entry which is preliminary data.</text>
</comment>
<proteinExistence type="predicted"/>
<evidence type="ECO:0000313" key="1">
    <source>
        <dbReference type="EMBL" id="EEX78059.1"/>
    </source>
</evidence>
<name>C9LSW0_SELS3</name>
<dbReference type="AlphaFoldDB" id="C9LSW0"/>
<protein>
    <submittedName>
        <fullName evidence="1">Uncharacterized protein</fullName>
    </submittedName>
</protein>
<sequence length="56" mass="6410">MTAEGLSVSVRKEYRERVPFAFSPVFDVQKSERDSSFSLQKLKKHKGFGVECAMKI</sequence>
<evidence type="ECO:0000313" key="2">
    <source>
        <dbReference type="Proteomes" id="UP000003505"/>
    </source>
</evidence>
<accession>C9LSW0</accession>
<reference evidence="1 2" key="1">
    <citation type="submission" date="2009-09" db="EMBL/GenBank/DDBJ databases">
        <authorList>
            <person name="Weinstock G."/>
            <person name="Sodergren E."/>
            <person name="Clifton S."/>
            <person name="Fulton L."/>
            <person name="Fulton B."/>
            <person name="Courtney L."/>
            <person name="Fronick C."/>
            <person name="Harrison M."/>
            <person name="Strong C."/>
            <person name="Farmer C."/>
            <person name="Delahaunty K."/>
            <person name="Markovic C."/>
            <person name="Hall O."/>
            <person name="Minx P."/>
            <person name="Tomlinson C."/>
            <person name="Mitreva M."/>
            <person name="Nelson J."/>
            <person name="Hou S."/>
            <person name="Wollam A."/>
            <person name="Pepin K.H."/>
            <person name="Johnson M."/>
            <person name="Bhonagiri V."/>
            <person name="Nash W.E."/>
            <person name="Warren W."/>
            <person name="Chinwalla A."/>
            <person name="Mardis E.R."/>
            <person name="Wilson R.K."/>
        </authorList>
    </citation>
    <scope>NUCLEOTIDE SEQUENCE [LARGE SCALE GENOMIC DNA]</scope>
    <source>
        <strain evidence="2">ATCC 35185 / DSM 20758 / VPI D19B-28</strain>
    </source>
</reference>